<dbReference type="Gene3D" id="1.25.40.10">
    <property type="entry name" value="Tetratricopeptide repeat domain"/>
    <property type="match status" value="1"/>
</dbReference>
<dbReference type="SUPFAM" id="SSF48452">
    <property type="entry name" value="TPR-like"/>
    <property type="match status" value="1"/>
</dbReference>
<sequence length="247" mass="26450">MRVEILGPPQVRDAQGRVTRIGGSRLRAVLVRLARDAGQPVSAEALYEAVWPEGDGPADPGHALHALASRLRRLLPEGAELSAAPGGYRLQLPDGAVDAHQFERLVREGQRALADGRHGAAAETLREALALWRGEPFGGMPGMTAAAARLEELRLSAVEDRIAAELPERGGELVAELRELTAAHPLRERAHALLMRALCADGRTAQALGVHEEIRRRLADELGTDPGADLHRAHQTALHTAGPPEPP</sequence>
<dbReference type="GO" id="GO:0003677">
    <property type="term" value="F:DNA binding"/>
    <property type="evidence" value="ECO:0007669"/>
    <property type="project" value="UniProtKB-UniRule"/>
</dbReference>
<accession>A0A6G4WU50</accession>
<dbReference type="InterPro" id="IPR036388">
    <property type="entry name" value="WH-like_DNA-bd_sf"/>
</dbReference>
<dbReference type="GO" id="GO:0000160">
    <property type="term" value="P:phosphorelay signal transduction system"/>
    <property type="evidence" value="ECO:0007669"/>
    <property type="project" value="UniProtKB-KW"/>
</dbReference>
<feature type="non-terminal residue" evidence="8">
    <location>
        <position position="247"/>
    </location>
</feature>
<evidence type="ECO:0000256" key="4">
    <source>
        <dbReference type="ARBA" id="ARBA00023125"/>
    </source>
</evidence>
<dbReference type="AlphaFoldDB" id="A0A6G4WU50"/>
<dbReference type="EMBL" id="JAAKZZ010000056">
    <property type="protein sequence ID" value="NGO68372.1"/>
    <property type="molecule type" value="Genomic_DNA"/>
</dbReference>
<dbReference type="Pfam" id="PF03704">
    <property type="entry name" value="BTAD"/>
    <property type="match status" value="1"/>
</dbReference>
<organism evidence="8 9">
    <name type="scientific">Streptomyces boncukensis</name>
    <dbReference type="NCBI Taxonomy" id="2711219"/>
    <lineage>
        <taxon>Bacteria</taxon>
        <taxon>Bacillati</taxon>
        <taxon>Actinomycetota</taxon>
        <taxon>Actinomycetes</taxon>
        <taxon>Kitasatosporales</taxon>
        <taxon>Streptomycetaceae</taxon>
        <taxon>Streptomyces</taxon>
    </lineage>
</organism>
<keyword evidence="5" id="KW-0804">Transcription</keyword>
<dbReference type="PROSITE" id="PS51755">
    <property type="entry name" value="OMPR_PHOB"/>
    <property type="match status" value="1"/>
</dbReference>
<keyword evidence="2" id="KW-0902">Two-component regulatory system</keyword>
<evidence type="ECO:0000256" key="2">
    <source>
        <dbReference type="ARBA" id="ARBA00023012"/>
    </source>
</evidence>
<feature type="domain" description="OmpR/PhoB-type" evidence="7">
    <location>
        <begin position="1"/>
        <end position="92"/>
    </location>
</feature>
<dbReference type="CDD" id="cd15831">
    <property type="entry name" value="BTAD"/>
    <property type="match status" value="1"/>
</dbReference>
<reference evidence="8 9" key="1">
    <citation type="submission" date="2020-02" db="EMBL/GenBank/DDBJ databases">
        <title>Whole-genome analyses of novel actinobacteria.</title>
        <authorList>
            <person name="Sahin N."/>
            <person name="Tatar D."/>
        </authorList>
    </citation>
    <scope>NUCLEOTIDE SEQUENCE [LARGE SCALE GENOMIC DNA]</scope>
    <source>
        <strain evidence="8 9">SB3404</strain>
    </source>
</reference>
<proteinExistence type="inferred from homology"/>
<dbReference type="SMART" id="SM00862">
    <property type="entry name" value="Trans_reg_C"/>
    <property type="match status" value="1"/>
</dbReference>
<comment type="caution">
    <text evidence="8">The sequence shown here is derived from an EMBL/GenBank/DDBJ whole genome shotgun (WGS) entry which is preliminary data.</text>
</comment>
<comment type="similarity">
    <text evidence="1">Belongs to the AfsR/DnrI/RedD regulatory family.</text>
</comment>
<dbReference type="RefSeq" id="WP_165298024.1">
    <property type="nucleotide sequence ID" value="NZ_JAAKZZ010000056.1"/>
</dbReference>
<dbReference type="InterPro" id="IPR016032">
    <property type="entry name" value="Sig_transdc_resp-reg_C-effctor"/>
</dbReference>
<dbReference type="InterPro" id="IPR011990">
    <property type="entry name" value="TPR-like_helical_dom_sf"/>
</dbReference>
<keyword evidence="4 6" id="KW-0238">DNA-binding</keyword>
<dbReference type="Proteomes" id="UP000477722">
    <property type="component" value="Unassembled WGS sequence"/>
</dbReference>
<evidence type="ECO:0000313" key="8">
    <source>
        <dbReference type="EMBL" id="NGO68372.1"/>
    </source>
</evidence>
<dbReference type="PANTHER" id="PTHR35807">
    <property type="entry name" value="TRANSCRIPTIONAL REGULATOR REDD-RELATED"/>
    <property type="match status" value="1"/>
</dbReference>
<dbReference type="InterPro" id="IPR001867">
    <property type="entry name" value="OmpR/PhoB-type_DNA-bd"/>
</dbReference>
<dbReference type="Gene3D" id="1.10.10.10">
    <property type="entry name" value="Winged helix-like DNA-binding domain superfamily/Winged helix DNA-binding domain"/>
    <property type="match status" value="1"/>
</dbReference>
<dbReference type="SUPFAM" id="SSF46894">
    <property type="entry name" value="C-terminal effector domain of the bipartite response regulators"/>
    <property type="match status" value="1"/>
</dbReference>
<evidence type="ECO:0000256" key="1">
    <source>
        <dbReference type="ARBA" id="ARBA00005820"/>
    </source>
</evidence>
<evidence type="ECO:0000256" key="6">
    <source>
        <dbReference type="PROSITE-ProRule" id="PRU01091"/>
    </source>
</evidence>
<dbReference type="PANTHER" id="PTHR35807:SF1">
    <property type="entry name" value="TRANSCRIPTIONAL REGULATOR REDD"/>
    <property type="match status" value="1"/>
</dbReference>
<dbReference type="InterPro" id="IPR051677">
    <property type="entry name" value="AfsR-DnrI-RedD_regulator"/>
</dbReference>
<dbReference type="InterPro" id="IPR005158">
    <property type="entry name" value="BTAD"/>
</dbReference>
<protein>
    <submittedName>
        <fullName evidence="8">AfsR/SARP family transcriptional regulator</fullName>
    </submittedName>
</protein>
<feature type="DNA-binding region" description="OmpR/PhoB-type" evidence="6">
    <location>
        <begin position="1"/>
        <end position="92"/>
    </location>
</feature>
<evidence type="ECO:0000313" key="9">
    <source>
        <dbReference type="Proteomes" id="UP000477722"/>
    </source>
</evidence>
<evidence type="ECO:0000256" key="5">
    <source>
        <dbReference type="ARBA" id="ARBA00023163"/>
    </source>
</evidence>
<dbReference type="GO" id="GO:0006355">
    <property type="term" value="P:regulation of DNA-templated transcription"/>
    <property type="evidence" value="ECO:0007669"/>
    <property type="project" value="InterPro"/>
</dbReference>
<gene>
    <name evidence="8" type="ORF">G5C65_08400</name>
</gene>
<keyword evidence="9" id="KW-1185">Reference proteome</keyword>
<name>A0A6G4WU50_9ACTN</name>
<evidence type="ECO:0000256" key="3">
    <source>
        <dbReference type="ARBA" id="ARBA00023015"/>
    </source>
</evidence>
<keyword evidence="3" id="KW-0805">Transcription regulation</keyword>
<evidence type="ECO:0000259" key="7">
    <source>
        <dbReference type="PROSITE" id="PS51755"/>
    </source>
</evidence>
<dbReference type="SMART" id="SM01043">
    <property type="entry name" value="BTAD"/>
    <property type="match status" value="1"/>
</dbReference>